<accession>A0A9R1WA56</accession>
<protein>
    <submittedName>
        <fullName evidence="2">Uncharacterized protein</fullName>
    </submittedName>
</protein>
<reference evidence="2 3" key="1">
    <citation type="journal article" date="2017" name="Nat. Commun.">
        <title>Genome assembly with in vitro proximity ligation data and whole-genome triplication in lettuce.</title>
        <authorList>
            <person name="Reyes-Chin-Wo S."/>
            <person name="Wang Z."/>
            <person name="Yang X."/>
            <person name="Kozik A."/>
            <person name="Arikit S."/>
            <person name="Song C."/>
            <person name="Xia L."/>
            <person name="Froenicke L."/>
            <person name="Lavelle D.O."/>
            <person name="Truco M.J."/>
            <person name="Xia R."/>
            <person name="Zhu S."/>
            <person name="Xu C."/>
            <person name="Xu H."/>
            <person name="Xu X."/>
            <person name="Cox K."/>
            <person name="Korf I."/>
            <person name="Meyers B.C."/>
            <person name="Michelmore R.W."/>
        </authorList>
    </citation>
    <scope>NUCLEOTIDE SEQUENCE [LARGE SCALE GENOMIC DNA]</scope>
    <source>
        <strain evidence="3">cv. Salinas</strain>
        <tissue evidence="2">Seedlings</tissue>
    </source>
</reference>
<dbReference type="Proteomes" id="UP000235145">
    <property type="component" value="Unassembled WGS sequence"/>
</dbReference>
<dbReference type="EMBL" id="NBSK02000003">
    <property type="protein sequence ID" value="KAJ0219132.1"/>
    <property type="molecule type" value="Genomic_DNA"/>
</dbReference>
<evidence type="ECO:0000313" key="3">
    <source>
        <dbReference type="Proteomes" id="UP000235145"/>
    </source>
</evidence>
<dbReference type="PANTHER" id="PTHR31973:SF185">
    <property type="entry name" value="TRANSPOSASE, MUDR, PLANT, MULE TRANSPOSASE DOMAIN-CONTAINING PROTEIN"/>
    <property type="match status" value="1"/>
</dbReference>
<organism evidence="2 3">
    <name type="scientific">Lactuca sativa</name>
    <name type="common">Garden lettuce</name>
    <dbReference type="NCBI Taxonomy" id="4236"/>
    <lineage>
        <taxon>Eukaryota</taxon>
        <taxon>Viridiplantae</taxon>
        <taxon>Streptophyta</taxon>
        <taxon>Embryophyta</taxon>
        <taxon>Tracheophyta</taxon>
        <taxon>Spermatophyta</taxon>
        <taxon>Magnoliopsida</taxon>
        <taxon>eudicotyledons</taxon>
        <taxon>Gunneridae</taxon>
        <taxon>Pentapetalae</taxon>
        <taxon>asterids</taxon>
        <taxon>campanulids</taxon>
        <taxon>Asterales</taxon>
        <taxon>Asteraceae</taxon>
        <taxon>Cichorioideae</taxon>
        <taxon>Cichorieae</taxon>
        <taxon>Lactucinae</taxon>
        <taxon>Lactuca</taxon>
    </lineage>
</organism>
<keyword evidence="1" id="KW-0472">Membrane</keyword>
<dbReference type="PANTHER" id="PTHR31973">
    <property type="entry name" value="POLYPROTEIN, PUTATIVE-RELATED"/>
    <property type="match status" value="1"/>
</dbReference>
<evidence type="ECO:0000256" key="1">
    <source>
        <dbReference type="SAM" id="Phobius"/>
    </source>
</evidence>
<keyword evidence="3" id="KW-1185">Reference proteome</keyword>
<comment type="caution">
    <text evidence="2">The sequence shown here is derived from an EMBL/GenBank/DDBJ whole genome shotgun (WGS) entry which is preliminary data.</text>
</comment>
<sequence length="244" mass="28259">MSFSESEHEESFNNLPIYLHNIRRNNPHTYTHIKTDVMDHFQACLWLLDLHAFIGCLLSVIFIGSVCLRGEYLNTMFVAVAIDGNNQIVPIQFSLAMENIIDCCTCFIMKLREALREGRELLFISNVNDVVSSCIGHVFPDFYHGYTCKSVFMYICIRVCGNRTLEPFVLDDIQIIYNQNFHRLTNDAREVLINIGHEKWARSYVPNIRSNVINMDIPQFLLVLSVNQRNVPIITFAEAIRDYI</sequence>
<dbReference type="AlphaFoldDB" id="A0A9R1WA56"/>
<gene>
    <name evidence="2" type="ORF">LSAT_V11C300128610</name>
</gene>
<keyword evidence="1" id="KW-1133">Transmembrane helix</keyword>
<evidence type="ECO:0000313" key="2">
    <source>
        <dbReference type="EMBL" id="KAJ0219132.1"/>
    </source>
</evidence>
<feature type="transmembrane region" description="Helical" evidence="1">
    <location>
        <begin position="45"/>
        <end position="68"/>
    </location>
</feature>
<keyword evidence="1" id="KW-0812">Transmembrane</keyword>
<name>A0A9R1WA56_LACSA</name>
<proteinExistence type="predicted"/>